<comment type="caution">
    <text evidence="2">The sequence shown here is derived from an EMBL/GenBank/DDBJ whole genome shotgun (WGS) entry which is preliminary data.</text>
</comment>
<keyword evidence="3" id="KW-1185">Reference proteome</keyword>
<evidence type="ECO:0008006" key="4">
    <source>
        <dbReference type="Google" id="ProtNLM"/>
    </source>
</evidence>
<evidence type="ECO:0000313" key="3">
    <source>
        <dbReference type="Proteomes" id="UP000275473"/>
    </source>
</evidence>
<dbReference type="AlphaFoldDB" id="A0A3M8P7G0"/>
<evidence type="ECO:0000256" key="1">
    <source>
        <dbReference type="SAM" id="MobiDB-lite"/>
    </source>
</evidence>
<feature type="compositionally biased region" description="Basic and acidic residues" evidence="1">
    <location>
        <begin position="163"/>
        <end position="174"/>
    </location>
</feature>
<sequence>MKQDNHGKVFQKYKTQLAKEFFEIEENDQLTDDQKVNKMITNTSVICAAVAVQPIPFADIFILTPIQAFMGYKIGLIRKVDLKEEGSMEVLKYVGGVVGAGYAAQQTALGLYKIGLPGIGGLMAIPLVGGLTFGIGKAMDLYFRKAANGEVASKEEMLSAFHEGKKKENQISRHDVKKKVNQLNE</sequence>
<protein>
    <recommendedName>
        <fullName evidence="4">DUF697 domain-containing protein</fullName>
    </recommendedName>
</protein>
<dbReference type="RefSeq" id="WP_123165303.1">
    <property type="nucleotide sequence ID" value="NZ_RIAX01000005.1"/>
</dbReference>
<reference evidence="2 3" key="1">
    <citation type="journal article" date="2018" name="Int. J. Syst. Evol. Microbiol.">
        <title>Planococcus salinus sp. nov., a moderately halophilic bacterium isolated from a saline-alkali soil.</title>
        <authorList>
            <person name="Gan L."/>
        </authorList>
    </citation>
    <scope>NUCLEOTIDE SEQUENCE [LARGE SCALE GENOMIC DNA]</scope>
    <source>
        <strain evidence="2 3">LCB217</strain>
    </source>
</reference>
<organism evidence="2 3">
    <name type="scientific">Planococcus salinus</name>
    <dbReference type="NCBI Taxonomy" id="1848460"/>
    <lineage>
        <taxon>Bacteria</taxon>
        <taxon>Bacillati</taxon>
        <taxon>Bacillota</taxon>
        <taxon>Bacilli</taxon>
        <taxon>Bacillales</taxon>
        <taxon>Caryophanaceae</taxon>
        <taxon>Planococcus</taxon>
    </lineage>
</organism>
<dbReference type="OrthoDB" id="9255830at2"/>
<dbReference type="Proteomes" id="UP000275473">
    <property type="component" value="Unassembled WGS sequence"/>
</dbReference>
<name>A0A3M8P7G0_9BACL</name>
<evidence type="ECO:0000313" key="2">
    <source>
        <dbReference type="EMBL" id="RNF39603.1"/>
    </source>
</evidence>
<dbReference type="EMBL" id="RIAX01000005">
    <property type="protein sequence ID" value="RNF39603.1"/>
    <property type="molecule type" value="Genomic_DNA"/>
</dbReference>
<accession>A0A3M8P7G0</accession>
<feature type="compositionally biased region" description="Basic residues" evidence="1">
    <location>
        <begin position="175"/>
        <end position="185"/>
    </location>
</feature>
<gene>
    <name evidence="2" type="ORF">EEX84_09020</name>
</gene>
<feature type="region of interest" description="Disordered" evidence="1">
    <location>
        <begin position="163"/>
        <end position="185"/>
    </location>
</feature>
<proteinExistence type="predicted"/>